<dbReference type="EMBL" id="BKCJ010006852">
    <property type="protein sequence ID" value="GEU74260.1"/>
    <property type="molecule type" value="Genomic_DNA"/>
</dbReference>
<feature type="region of interest" description="Disordered" evidence="2">
    <location>
        <begin position="74"/>
        <end position="94"/>
    </location>
</feature>
<feature type="coiled-coil region" evidence="1">
    <location>
        <begin position="100"/>
        <end position="137"/>
    </location>
</feature>
<gene>
    <name evidence="3" type="ORF">Tci_046238</name>
</gene>
<reference evidence="3" key="1">
    <citation type="journal article" date="2019" name="Sci. Rep.">
        <title>Draft genome of Tanacetum cinerariifolium, the natural source of mosquito coil.</title>
        <authorList>
            <person name="Yamashiro T."/>
            <person name="Shiraishi A."/>
            <person name="Satake H."/>
            <person name="Nakayama K."/>
        </authorList>
    </citation>
    <scope>NUCLEOTIDE SEQUENCE</scope>
</reference>
<evidence type="ECO:0000256" key="2">
    <source>
        <dbReference type="SAM" id="MobiDB-lite"/>
    </source>
</evidence>
<feature type="coiled-coil region" evidence="1">
    <location>
        <begin position="560"/>
        <end position="587"/>
    </location>
</feature>
<feature type="region of interest" description="Disordered" evidence="2">
    <location>
        <begin position="381"/>
        <end position="403"/>
    </location>
</feature>
<feature type="compositionally biased region" description="Polar residues" evidence="2">
    <location>
        <begin position="81"/>
        <end position="93"/>
    </location>
</feature>
<comment type="caution">
    <text evidence="3">The sequence shown here is derived from an EMBL/GenBank/DDBJ whole genome shotgun (WGS) entry which is preliminary data.</text>
</comment>
<evidence type="ECO:0000313" key="3">
    <source>
        <dbReference type="EMBL" id="GEU74260.1"/>
    </source>
</evidence>
<sequence>MACLLSHTVDEIDALVQKPIHEDSVRQKAMMDLAVQFDNASAAKQDLRQAYEKCNDSPQETRNLIDIFLKRESETHKDGSSSEQNTHKPTSPISHGFLTEKEYQQLFQDEEVLRETLEEQARAEKEWEDRIKKEEAERPLSGKGPAINRVLRTLIPFRGRFLVRERLVTSVLLLPGRANAGLGLVLAHHVLITSICLIGPGVHYDNMVQAQRPGIVGLKFRHLSVPSSFFVVALYFRDVSLYWLGFDPSFLFIMSNITDVRSVLTQKALKFLCEAFHISDEVHPQLLSPNQIIHEMPTGKIEMDLLFFIRTVDPTKVRIGKRERDEDEPKLLKTTIGRVVPLLPGDSASGGHGIGAQLVDVIVKTDVEDVAPAELQRKKKRKTKVVDAGEPSHPAKKLRGDYGVSGEPAVGGVNIAEAEVDYIVRTFVPIMTSATTATPTADPAAIAKERLVGSSVFGGDSSVGGSHPISGGFSDRAGSDFLVGGIHIVFYPDSNLQRVYVPMEHDQLFTEFNVGAARQISLSAEVRMRAEYNIKEKRKLKSMVEEKRKLKSVEVEAAEVVRLRDEAQALRDHNATLEKEKNELGVKVIDLAASVKVHKLEVSAAGLQEQVTVYENCMSQLEKFQDDEMEDVNKKFDKNSISTSLTTISRHRWQVTHDMELALAKCMNSIEYI</sequence>
<dbReference type="AlphaFoldDB" id="A0A6L2MKK5"/>
<accession>A0A6L2MKK5</accession>
<protein>
    <submittedName>
        <fullName evidence="3">Uncharacterized protein</fullName>
    </submittedName>
</protein>
<name>A0A6L2MKK5_TANCI</name>
<organism evidence="3">
    <name type="scientific">Tanacetum cinerariifolium</name>
    <name type="common">Dalmatian daisy</name>
    <name type="synonym">Chrysanthemum cinerariifolium</name>
    <dbReference type="NCBI Taxonomy" id="118510"/>
    <lineage>
        <taxon>Eukaryota</taxon>
        <taxon>Viridiplantae</taxon>
        <taxon>Streptophyta</taxon>
        <taxon>Embryophyta</taxon>
        <taxon>Tracheophyta</taxon>
        <taxon>Spermatophyta</taxon>
        <taxon>Magnoliopsida</taxon>
        <taxon>eudicotyledons</taxon>
        <taxon>Gunneridae</taxon>
        <taxon>Pentapetalae</taxon>
        <taxon>asterids</taxon>
        <taxon>campanulids</taxon>
        <taxon>Asterales</taxon>
        <taxon>Asteraceae</taxon>
        <taxon>Asteroideae</taxon>
        <taxon>Anthemideae</taxon>
        <taxon>Anthemidinae</taxon>
        <taxon>Tanacetum</taxon>
    </lineage>
</organism>
<keyword evidence="1" id="KW-0175">Coiled coil</keyword>
<evidence type="ECO:0000256" key="1">
    <source>
        <dbReference type="SAM" id="Coils"/>
    </source>
</evidence>
<proteinExistence type="predicted"/>